<name>A0ABQ0MSG7_9GAMM</name>
<dbReference type="RefSeq" id="WP_057181588.1">
    <property type="nucleotide sequence ID" value="NZ_BDQM01000005.1"/>
</dbReference>
<evidence type="ECO:0000256" key="2">
    <source>
        <dbReference type="PROSITE-ProRule" id="PRU10007"/>
    </source>
</evidence>
<evidence type="ECO:0000259" key="4">
    <source>
        <dbReference type="Pfam" id="PF00171"/>
    </source>
</evidence>
<dbReference type="PROSITE" id="PS00070">
    <property type="entry name" value="ALDEHYDE_DEHYDR_CYS"/>
    <property type="match status" value="1"/>
</dbReference>
<evidence type="ECO:0000256" key="1">
    <source>
        <dbReference type="ARBA" id="ARBA00023002"/>
    </source>
</evidence>
<gene>
    <name evidence="5" type="ORF">MTCD1_00925</name>
</gene>
<dbReference type="InterPro" id="IPR016161">
    <property type="entry name" value="Ald_DH/histidinol_DH"/>
</dbReference>
<dbReference type="Pfam" id="PF00171">
    <property type="entry name" value="Aldedh"/>
    <property type="match status" value="1"/>
</dbReference>
<keyword evidence="6" id="KW-1185">Reference proteome</keyword>
<feature type="active site" evidence="2">
    <location>
        <position position="231"/>
    </location>
</feature>
<evidence type="ECO:0000256" key="3">
    <source>
        <dbReference type="RuleBase" id="RU003345"/>
    </source>
</evidence>
<dbReference type="InterPro" id="IPR016162">
    <property type="entry name" value="Ald_DH_N"/>
</dbReference>
<evidence type="ECO:0000313" key="5">
    <source>
        <dbReference type="EMBL" id="GAW95323.1"/>
    </source>
</evidence>
<dbReference type="Gene3D" id="3.40.309.10">
    <property type="entry name" value="Aldehyde Dehydrogenase, Chain A, domain 2"/>
    <property type="match status" value="1"/>
</dbReference>
<organism evidence="5 6">
    <name type="scientific">Colwellia marinimaniae</name>
    <dbReference type="NCBI Taxonomy" id="1513592"/>
    <lineage>
        <taxon>Bacteria</taxon>
        <taxon>Pseudomonadati</taxon>
        <taxon>Pseudomonadota</taxon>
        <taxon>Gammaproteobacteria</taxon>
        <taxon>Alteromonadales</taxon>
        <taxon>Colwelliaceae</taxon>
        <taxon>Colwellia</taxon>
    </lineage>
</organism>
<keyword evidence="1 3" id="KW-0560">Oxidoreductase</keyword>
<dbReference type="Gene3D" id="3.40.605.10">
    <property type="entry name" value="Aldehyde Dehydrogenase, Chain A, domain 1"/>
    <property type="match status" value="1"/>
</dbReference>
<evidence type="ECO:0000313" key="6">
    <source>
        <dbReference type="Proteomes" id="UP000197068"/>
    </source>
</evidence>
<comment type="similarity">
    <text evidence="3">Belongs to the aldehyde dehydrogenase family.</text>
</comment>
<proteinExistence type="inferred from homology"/>
<dbReference type="InterPro" id="IPR015590">
    <property type="entry name" value="Aldehyde_DH_dom"/>
</dbReference>
<dbReference type="PANTHER" id="PTHR11699">
    <property type="entry name" value="ALDEHYDE DEHYDROGENASE-RELATED"/>
    <property type="match status" value="1"/>
</dbReference>
<dbReference type="InterPro" id="IPR016163">
    <property type="entry name" value="Ald_DH_C"/>
</dbReference>
<protein>
    <submittedName>
        <fullName evidence="5">Aldehyde dehydrogenase</fullName>
    </submittedName>
</protein>
<dbReference type="SUPFAM" id="SSF53720">
    <property type="entry name" value="ALDH-like"/>
    <property type="match status" value="1"/>
</dbReference>
<dbReference type="PROSITE" id="PS00687">
    <property type="entry name" value="ALDEHYDE_DEHYDR_GLU"/>
    <property type="match status" value="1"/>
</dbReference>
<dbReference type="InterPro" id="IPR016160">
    <property type="entry name" value="Ald_DH_CS_CYS"/>
</dbReference>
<reference evidence="5 6" key="1">
    <citation type="submission" date="2017-06" db="EMBL/GenBank/DDBJ databases">
        <title>Whole Genome Sequences of Colwellia marinimaniae MTCD1.</title>
        <authorList>
            <person name="Kusumoto H."/>
            <person name="Inoue M."/>
            <person name="Tanikawa K."/>
            <person name="Maeji H."/>
            <person name="Cameron J.H."/>
            <person name="Bartlett D.H."/>
        </authorList>
    </citation>
    <scope>NUCLEOTIDE SEQUENCE [LARGE SCALE GENOMIC DNA]</scope>
    <source>
        <strain evidence="5 6">MTCD1</strain>
    </source>
</reference>
<accession>A0ABQ0MSG7</accession>
<feature type="domain" description="Aldehyde dehydrogenase" evidence="4">
    <location>
        <begin position="7"/>
        <end position="455"/>
    </location>
</feature>
<dbReference type="Proteomes" id="UP000197068">
    <property type="component" value="Unassembled WGS sequence"/>
</dbReference>
<dbReference type="CDD" id="cd07102">
    <property type="entry name" value="ALDH_EDX86601"/>
    <property type="match status" value="1"/>
</dbReference>
<dbReference type="EMBL" id="BDQM01000005">
    <property type="protein sequence ID" value="GAW95323.1"/>
    <property type="molecule type" value="Genomic_DNA"/>
</dbReference>
<sequence>MSKIQTTRSPIDDAIYVERELATQAEVQRALTLANSAQIRWRQSSLAQRAVICHAMVDILLSKADEIAEQLCWMMGRPIRYGQGEVSGMAERARFMITEAQNALADIKLTKKPGFIRYIKREPLGVVFIIAPWNYPYLTAINSIVPAIMAGNSVLLKHSAQTPLCGEQFANAFTQAGLPEGIFQNLFLSHDETENLIRQPLIKYVAFTGSVAGGEMVERAASGRFIGVGLELGGKDAAYVRADADIAEAVASCLDGAFFNSGQSCCAIERIYVHSEVYDDFVEQLVALVQDYKLGRPDELATTLGPLVNAANADFVRQQITEALAAGAKTHLASHHFPLDKPGSAYLAPQVLTNVDHSMSLMTEESFGPVVGIMKVSDDQQAVSLINDSMFGLTSTVFTRNIKQGIALGEQLATGTFFINRCDYLDPALPWTGVKNSGRGCTLSSLGYQALSRAKSFHIKMTNSE</sequence>
<comment type="caution">
    <text evidence="5">The sequence shown here is derived from an EMBL/GenBank/DDBJ whole genome shotgun (WGS) entry which is preliminary data.</text>
</comment>
<dbReference type="InterPro" id="IPR029510">
    <property type="entry name" value="Ald_DH_CS_GLU"/>
</dbReference>